<dbReference type="OrthoDB" id="3537879at2"/>
<name>A0A561TT02_9ACTN</name>
<comment type="caution">
    <text evidence="1">The sequence shown here is derived from an EMBL/GenBank/DDBJ whole genome shotgun (WGS) entry which is preliminary data.</text>
</comment>
<protein>
    <recommendedName>
        <fullName evidence="3">DUF1877 family protein</fullName>
    </recommendedName>
</protein>
<gene>
    <name evidence="1" type="ORF">FHX73_13282</name>
</gene>
<organism evidence="1 2">
    <name type="scientific">Kitasatospora viridis</name>
    <dbReference type="NCBI Taxonomy" id="281105"/>
    <lineage>
        <taxon>Bacteria</taxon>
        <taxon>Bacillati</taxon>
        <taxon>Actinomycetota</taxon>
        <taxon>Actinomycetes</taxon>
        <taxon>Kitasatosporales</taxon>
        <taxon>Streptomycetaceae</taxon>
        <taxon>Kitasatospora</taxon>
    </lineage>
</organism>
<dbReference type="AlphaFoldDB" id="A0A561TT02"/>
<reference evidence="1 2" key="1">
    <citation type="submission" date="2019-06" db="EMBL/GenBank/DDBJ databases">
        <title>Sequencing the genomes of 1000 actinobacteria strains.</title>
        <authorList>
            <person name="Klenk H.-P."/>
        </authorList>
    </citation>
    <scope>NUCLEOTIDE SEQUENCE [LARGE SCALE GENOMIC DNA]</scope>
    <source>
        <strain evidence="1 2">DSM 44826</strain>
    </source>
</reference>
<proteinExistence type="predicted"/>
<dbReference type="EMBL" id="VIWT01000003">
    <property type="protein sequence ID" value="TWF90238.1"/>
    <property type="molecule type" value="Genomic_DNA"/>
</dbReference>
<evidence type="ECO:0000313" key="1">
    <source>
        <dbReference type="EMBL" id="TWF90238.1"/>
    </source>
</evidence>
<dbReference type="Proteomes" id="UP000317940">
    <property type="component" value="Unassembled WGS sequence"/>
</dbReference>
<accession>A0A561TT02</accession>
<dbReference type="RefSeq" id="WP_145909457.1">
    <property type="nucleotide sequence ID" value="NZ_BAAAMZ010000001.1"/>
</dbReference>
<evidence type="ECO:0008006" key="3">
    <source>
        <dbReference type="Google" id="ProtNLM"/>
    </source>
</evidence>
<keyword evidence="2" id="KW-1185">Reference proteome</keyword>
<sequence length="163" mass="17709">MGILCDYFRAPDAEAVRRVLELTEGSSPVIGEDAAFDGIDAKGIEPSVVLGQLIAAIEQAPFDPARQDTAVWPLGPEPGPGMIPDDDDPWSTGPWVFELDPRTCAALAGVADTDALAIATRWARAEELHPARPETLREVLDELSALARRAREADERVYCWICL</sequence>
<evidence type="ECO:0000313" key="2">
    <source>
        <dbReference type="Proteomes" id="UP000317940"/>
    </source>
</evidence>